<evidence type="ECO:0000259" key="2">
    <source>
        <dbReference type="Pfam" id="PF07833"/>
    </source>
</evidence>
<dbReference type="EMBL" id="QRDY01000001">
    <property type="protein sequence ID" value="RED66263.1"/>
    <property type="molecule type" value="Genomic_DNA"/>
</dbReference>
<feature type="signal peptide" evidence="1">
    <location>
        <begin position="1"/>
        <end position="23"/>
    </location>
</feature>
<organism evidence="3 4">
    <name type="scientific">Cohnella lupini</name>
    <dbReference type="NCBI Taxonomy" id="1294267"/>
    <lineage>
        <taxon>Bacteria</taxon>
        <taxon>Bacillati</taxon>
        <taxon>Bacillota</taxon>
        <taxon>Bacilli</taxon>
        <taxon>Bacillales</taxon>
        <taxon>Paenibacillaceae</taxon>
        <taxon>Cohnella</taxon>
    </lineage>
</organism>
<protein>
    <submittedName>
        <fullName evidence="3">Copper amine oxidase-like protein</fullName>
    </submittedName>
</protein>
<sequence>MNLKRLTVCVLAMALLFPTLTFAETPASFRFTWHNEMETNGSAIVRDGVVYIGAEEVFIIAGLQMEWDSAHQRLRLIGDKLKMALRLGSTTGYVNGKVTDIGGFPFVSDKRTYIPARFIVNALSGKNLKWNKSDRSLHATGLHDATTENRTYGGLIYSIKPGTSDLYVTDSKGIKRTLTNLGNHDFDSTEFHFHPTDGGLLIVTIHDNYGEPHVHDRMFTVLIKDGGVIRQSTVNYFNRFTPNVVQYDNHPLLIDEEKL</sequence>
<proteinExistence type="predicted"/>
<dbReference type="AlphaFoldDB" id="A0A3D9IWP3"/>
<accession>A0A3D9IWP3</accession>
<dbReference type="Gene3D" id="3.30.457.10">
    <property type="entry name" value="Copper amine oxidase-like, N-terminal domain"/>
    <property type="match status" value="1"/>
</dbReference>
<gene>
    <name evidence="3" type="ORF">DFP95_101762</name>
</gene>
<feature type="domain" description="Copper amine oxidase-like N-terminal" evidence="2">
    <location>
        <begin position="35"/>
        <end position="137"/>
    </location>
</feature>
<reference evidence="3 4" key="1">
    <citation type="submission" date="2018-07" db="EMBL/GenBank/DDBJ databases">
        <title>Genomic Encyclopedia of Type Strains, Phase III (KMG-III): the genomes of soil and plant-associated and newly described type strains.</title>
        <authorList>
            <person name="Whitman W."/>
        </authorList>
    </citation>
    <scope>NUCLEOTIDE SEQUENCE [LARGE SCALE GENOMIC DNA]</scope>
    <source>
        <strain evidence="3 4">CECT 8236</strain>
    </source>
</reference>
<name>A0A3D9IWP3_9BACL</name>
<dbReference type="InterPro" id="IPR036582">
    <property type="entry name" value="Mao_N_sf"/>
</dbReference>
<evidence type="ECO:0000313" key="4">
    <source>
        <dbReference type="Proteomes" id="UP000256869"/>
    </source>
</evidence>
<feature type="chain" id="PRO_5017747604" evidence="1">
    <location>
        <begin position="24"/>
        <end position="259"/>
    </location>
</feature>
<dbReference type="Proteomes" id="UP000256869">
    <property type="component" value="Unassembled WGS sequence"/>
</dbReference>
<dbReference type="SUPFAM" id="SSF55383">
    <property type="entry name" value="Copper amine oxidase, domain N"/>
    <property type="match status" value="1"/>
</dbReference>
<dbReference type="InterPro" id="IPR012854">
    <property type="entry name" value="Cu_amine_oxidase-like_N"/>
</dbReference>
<evidence type="ECO:0000256" key="1">
    <source>
        <dbReference type="SAM" id="SignalP"/>
    </source>
</evidence>
<keyword evidence="1" id="KW-0732">Signal</keyword>
<comment type="caution">
    <text evidence="3">The sequence shown here is derived from an EMBL/GenBank/DDBJ whole genome shotgun (WGS) entry which is preliminary data.</text>
</comment>
<keyword evidence="4" id="KW-1185">Reference proteome</keyword>
<dbReference type="Pfam" id="PF07833">
    <property type="entry name" value="Cu_amine_oxidN1"/>
    <property type="match status" value="1"/>
</dbReference>
<evidence type="ECO:0000313" key="3">
    <source>
        <dbReference type="EMBL" id="RED66263.1"/>
    </source>
</evidence>